<dbReference type="InterPro" id="IPR024079">
    <property type="entry name" value="MetalloPept_cat_dom_sf"/>
</dbReference>
<comment type="caution">
    <text evidence="2">The sequence shown here is derived from an EMBL/GenBank/DDBJ whole genome shotgun (WGS) entry which is preliminary data.</text>
</comment>
<evidence type="ECO:0000313" key="3">
    <source>
        <dbReference type="Proteomes" id="UP001595872"/>
    </source>
</evidence>
<organism evidence="2 3">
    <name type="scientific">Actinomadura gamaensis</name>
    <dbReference type="NCBI Taxonomy" id="1763541"/>
    <lineage>
        <taxon>Bacteria</taxon>
        <taxon>Bacillati</taxon>
        <taxon>Actinomycetota</taxon>
        <taxon>Actinomycetes</taxon>
        <taxon>Streptosporangiales</taxon>
        <taxon>Thermomonosporaceae</taxon>
        <taxon>Actinomadura</taxon>
    </lineage>
</organism>
<reference evidence="3" key="1">
    <citation type="journal article" date="2019" name="Int. J. Syst. Evol. Microbiol.">
        <title>The Global Catalogue of Microorganisms (GCM) 10K type strain sequencing project: providing services to taxonomists for standard genome sequencing and annotation.</title>
        <authorList>
            <consortium name="The Broad Institute Genomics Platform"/>
            <consortium name="The Broad Institute Genome Sequencing Center for Infectious Disease"/>
            <person name="Wu L."/>
            <person name="Ma J."/>
        </authorList>
    </citation>
    <scope>NUCLEOTIDE SEQUENCE [LARGE SCALE GENOMIC DNA]</scope>
    <source>
        <strain evidence="3">KLKA75</strain>
    </source>
</reference>
<gene>
    <name evidence="2" type="ORF">ACFPCY_24020</name>
</gene>
<name>A0ABV9U687_9ACTN</name>
<sequence>MSARRESQRLTAAIGTGLCLAATLSATARPAEARTPCAQEARRLRLSTPPRAKVKLECEARGRLSAAYGVARARIPAKGLSVTAYVTTTGGTAQLTLSHRADGRVIASDATAPSEPSRRRATDDACTDATYVSRGSWPKGSTVHLQQYAPNSTALDWSLPEGIRRASHAVTDCDKRGVFSPPPNIRASIDSRTPKPPGIDAGGTCGDSDGVNTVGFLNFADPASRLLAITCVWRRGTHIVEADIAMRADGVAWWMSETPPGTPKTPCPPSHYDAVSVATHESLHLLGLAHVPSGHDSLSLAPVLPACNTDPSTLGLGDYRGLIHLYGPAPTP</sequence>
<feature type="region of interest" description="Disordered" evidence="1">
    <location>
        <begin position="174"/>
        <end position="197"/>
    </location>
</feature>
<evidence type="ECO:0000313" key="2">
    <source>
        <dbReference type="EMBL" id="MFC4910402.1"/>
    </source>
</evidence>
<evidence type="ECO:0008006" key="4">
    <source>
        <dbReference type="Google" id="ProtNLM"/>
    </source>
</evidence>
<dbReference type="Proteomes" id="UP001595872">
    <property type="component" value="Unassembled WGS sequence"/>
</dbReference>
<protein>
    <recommendedName>
        <fullName evidence="4">Matrixin family metalloprotease</fullName>
    </recommendedName>
</protein>
<dbReference type="SUPFAM" id="SSF55486">
    <property type="entry name" value="Metalloproteases ('zincins'), catalytic domain"/>
    <property type="match status" value="1"/>
</dbReference>
<accession>A0ABV9U687</accession>
<proteinExistence type="predicted"/>
<keyword evidence="3" id="KW-1185">Reference proteome</keyword>
<dbReference type="Gene3D" id="3.40.390.10">
    <property type="entry name" value="Collagenase (Catalytic Domain)"/>
    <property type="match status" value="1"/>
</dbReference>
<dbReference type="RefSeq" id="WP_378258731.1">
    <property type="nucleotide sequence ID" value="NZ_JBHSIT010000007.1"/>
</dbReference>
<dbReference type="EMBL" id="JBHSIT010000007">
    <property type="protein sequence ID" value="MFC4910402.1"/>
    <property type="molecule type" value="Genomic_DNA"/>
</dbReference>
<evidence type="ECO:0000256" key="1">
    <source>
        <dbReference type="SAM" id="MobiDB-lite"/>
    </source>
</evidence>